<keyword evidence="4" id="KW-1185">Reference proteome</keyword>
<feature type="compositionally biased region" description="Acidic residues" evidence="2">
    <location>
        <begin position="314"/>
        <end position="323"/>
    </location>
</feature>
<accession>A0ABW5TBM1</accession>
<sequence length="360" mass="40787">MNVERLHRILIDLDEEIKTDKIVTLLQQVRDHLQNQVNQPNQPSHQTNLVNSLKKLYTALESSNYNDYSPSWKEIISEISGEIELGVPLKQKIENILATNSITPANALEEIKQIFIDLQTFQTAIKNTLNGFEALGIEEEDLDAGQCELGYTIPREFVENKLSELKNEIAELNFILNNISEAVTGEKQEYKVKTISSSDFLLYVIIGLQVADVLSNATERILNIYKGILEIKQLRNQLKDKGIPASKTKSIETHANGMMKDEIKAIVKEVMDEHYDGDNGRKNELQNGLTISLNKLANRIDKGFNVEIRVEPLPEPEEEEEPTAEYQQNSETIKSIQESARKIEFLDAGGESILKLPEKK</sequence>
<name>A0ABW5TBM1_9FLAO</name>
<evidence type="ECO:0000313" key="4">
    <source>
        <dbReference type="Proteomes" id="UP001597476"/>
    </source>
</evidence>
<organism evidence="3 4">
    <name type="scientific">Hyunsoonleella rubra</name>
    <dbReference type="NCBI Taxonomy" id="1737062"/>
    <lineage>
        <taxon>Bacteria</taxon>
        <taxon>Pseudomonadati</taxon>
        <taxon>Bacteroidota</taxon>
        <taxon>Flavobacteriia</taxon>
        <taxon>Flavobacteriales</taxon>
        <taxon>Flavobacteriaceae</taxon>
    </lineage>
</organism>
<evidence type="ECO:0000256" key="1">
    <source>
        <dbReference type="SAM" id="Coils"/>
    </source>
</evidence>
<dbReference type="EMBL" id="JBHULY010000023">
    <property type="protein sequence ID" value="MFD2726634.1"/>
    <property type="molecule type" value="Genomic_DNA"/>
</dbReference>
<comment type="caution">
    <text evidence="3">The sequence shown here is derived from an EMBL/GenBank/DDBJ whole genome shotgun (WGS) entry which is preliminary data.</text>
</comment>
<gene>
    <name evidence="3" type="ORF">ACFSR8_10450</name>
</gene>
<dbReference type="RefSeq" id="WP_380291765.1">
    <property type="nucleotide sequence ID" value="NZ_JBHULY010000023.1"/>
</dbReference>
<proteinExistence type="predicted"/>
<feature type="coiled-coil region" evidence="1">
    <location>
        <begin position="155"/>
        <end position="182"/>
    </location>
</feature>
<reference evidence="4" key="1">
    <citation type="journal article" date="2019" name="Int. J. Syst. Evol. Microbiol.">
        <title>The Global Catalogue of Microorganisms (GCM) 10K type strain sequencing project: providing services to taxonomists for standard genome sequencing and annotation.</title>
        <authorList>
            <consortium name="The Broad Institute Genomics Platform"/>
            <consortium name="The Broad Institute Genome Sequencing Center for Infectious Disease"/>
            <person name="Wu L."/>
            <person name="Ma J."/>
        </authorList>
    </citation>
    <scope>NUCLEOTIDE SEQUENCE [LARGE SCALE GENOMIC DNA]</scope>
    <source>
        <strain evidence="4">KCTC 42398</strain>
    </source>
</reference>
<protein>
    <submittedName>
        <fullName evidence="3">Uncharacterized protein</fullName>
    </submittedName>
</protein>
<evidence type="ECO:0000313" key="3">
    <source>
        <dbReference type="EMBL" id="MFD2726634.1"/>
    </source>
</evidence>
<feature type="region of interest" description="Disordered" evidence="2">
    <location>
        <begin position="312"/>
        <end position="333"/>
    </location>
</feature>
<evidence type="ECO:0000256" key="2">
    <source>
        <dbReference type="SAM" id="MobiDB-lite"/>
    </source>
</evidence>
<dbReference type="Proteomes" id="UP001597476">
    <property type="component" value="Unassembled WGS sequence"/>
</dbReference>
<keyword evidence="1" id="KW-0175">Coiled coil</keyword>